<evidence type="ECO:0000259" key="6">
    <source>
        <dbReference type="PROSITE" id="PS50887"/>
    </source>
</evidence>
<dbReference type="Proteomes" id="UP000245539">
    <property type="component" value="Unassembled WGS sequence"/>
</dbReference>
<dbReference type="InterPro" id="IPR050469">
    <property type="entry name" value="Diguanylate_Cyclase"/>
</dbReference>
<comment type="caution">
    <text evidence="7">The sequence shown here is derived from an EMBL/GenBank/DDBJ whole genome shotgun (WGS) entry which is preliminary data.</text>
</comment>
<feature type="transmembrane region" description="Helical" evidence="5">
    <location>
        <begin position="45"/>
        <end position="64"/>
    </location>
</feature>
<dbReference type="PANTHER" id="PTHR45138">
    <property type="entry name" value="REGULATORY COMPONENTS OF SENSORY TRANSDUCTION SYSTEM"/>
    <property type="match status" value="1"/>
</dbReference>
<keyword evidence="8" id="KW-1185">Reference proteome</keyword>
<evidence type="ECO:0000256" key="1">
    <source>
        <dbReference type="ARBA" id="ARBA00001946"/>
    </source>
</evidence>
<dbReference type="EMBL" id="QGKM01000017">
    <property type="protein sequence ID" value="PWQ98216.1"/>
    <property type="molecule type" value="Genomic_DNA"/>
</dbReference>
<dbReference type="FunFam" id="3.30.70.270:FF:000001">
    <property type="entry name" value="Diguanylate cyclase domain protein"/>
    <property type="match status" value="1"/>
</dbReference>
<feature type="transmembrane region" description="Helical" evidence="5">
    <location>
        <begin position="149"/>
        <end position="168"/>
    </location>
</feature>
<evidence type="ECO:0000313" key="8">
    <source>
        <dbReference type="Proteomes" id="UP000245539"/>
    </source>
</evidence>
<dbReference type="InterPro" id="IPR000160">
    <property type="entry name" value="GGDEF_dom"/>
</dbReference>
<evidence type="ECO:0000256" key="3">
    <source>
        <dbReference type="ARBA" id="ARBA00034247"/>
    </source>
</evidence>
<dbReference type="GO" id="GO:0052621">
    <property type="term" value="F:diguanylate cyclase activity"/>
    <property type="evidence" value="ECO:0007669"/>
    <property type="project" value="UniProtKB-EC"/>
</dbReference>
<dbReference type="PROSITE" id="PS50887">
    <property type="entry name" value="GGDEF"/>
    <property type="match status" value="1"/>
</dbReference>
<dbReference type="SUPFAM" id="SSF55073">
    <property type="entry name" value="Nucleotide cyclase"/>
    <property type="match status" value="1"/>
</dbReference>
<dbReference type="OrthoDB" id="5621267at2"/>
<proteinExistence type="predicted"/>
<protein>
    <recommendedName>
        <fullName evidence="2">diguanylate cyclase</fullName>
        <ecNumber evidence="2">2.7.7.65</ecNumber>
    </recommendedName>
</protein>
<evidence type="ECO:0000256" key="4">
    <source>
        <dbReference type="SAM" id="MobiDB-lite"/>
    </source>
</evidence>
<dbReference type="Pfam" id="PF00990">
    <property type="entry name" value="GGDEF"/>
    <property type="match status" value="1"/>
</dbReference>
<feature type="region of interest" description="Disordered" evidence="4">
    <location>
        <begin position="348"/>
        <end position="368"/>
    </location>
</feature>
<feature type="transmembrane region" description="Helical" evidence="5">
    <location>
        <begin position="118"/>
        <end position="137"/>
    </location>
</feature>
<comment type="cofactor">
    <cofactor evidence="1">
        <name>Mg(2+)</name>
        <dbReference type="ChEBI" id="CHEBI:18420"/>
    </cofactor>
</comment>
<dbReference type="RefSeq" id="WP_109837188.1">
    <property type="nucleotide sequence ID" value="NZ_QGKM01000017.1"/>
</dbReference>
<name>A0A317CI87_9GAMM</name>
<reference evidence="7 8" key="1">
    <citation type="submission" date="2018-05" db="EMBL/GenBank/DDBJ databases">
        <title>Leucothrix arctica sp. nov., isolated from Arctic seawater.</title>
        <authorList>
            <person name="Choi A."/>
            <person name="Baek K."/>
        </authorList>
    </citation>
    <scope>NUCLEOTIDE SEQUENCE [LARGE SCALE GENOMIC DNA]</scope>
    <source>
        <strain evidence="7 8">JCM 18388</strain>
    </source>
</reference>
<dbReference type="AlphaFoldDB" id="A0A317CI87"/>
<feature type="transmembrane region" description="Helical" evidence="5">
    <location>
        <begin position="15"/>
        <end position="33"/>
    </location>
</feature>
<dbReference type="InterPro" id="IPR007894">
    <property type="entry name" value="MASE2"/>
</dbReference>
<feature type="domain" description="GGDEF" evidence="6">
    <location>
        <begin position="216"/>
        <end position="348"/>
    </location>
</feature>
<sequence>MSNTPTHSIERIGRSIYPLRVFGFILFGISILLSHSKTESPMDTWSILGLITCVVYPHLAYLSYLRNELRETEIRHMQVDMALIGAISALIHFTPAIVLPYLIANSAANYALRGMQQVVKGLALAFVSALLVGLFLNQTIVHETQPVELLGPFFYLIIVTHYMGHLAYTRGISLLKRKEEAEKMAHLDFLTGLINRRSLFQQIRQNDTQTDAETPDTTTIIMVDLDYFKQVNDTHGHDHGDAVLVQVSRLLKNSLRDTDLVARWGGEEFLVLLPKTNHKQGMMVAEGLREKVANGVFSHDGIDHKITLTLGVASYTCESDFQQTIQLADKALYEGKQFGRNRVVSADDGSSVRETLPCKSKAKDATPA</sequence>
<dbReference type="InterPro" id="IPR029787">
    <property type="entry name" value="Nucleotide_cyclase"/>
</dbReference>
<feature type="transmembrane region" description="Helical" evidence="5">
    <location>
        <begin position="84"/>
        <end position="106"/>
    </location>
</feature>
<dbReference type="EC" id="2.7.7.65" evidence="2"/>
<dbReference type="NCBIfam" id="TIGR00254">
    <property type="entry name" value="GGDEF"/>
    <property type="match status" value="1"/>
</dbReference>
<dbReference type="Gene3D" id="3.30.70.270">
    <property type="match status" value="1"/>
</dbReference>
<evidence type="ECO:0000256" key="2">
    <source>
        <dbReference type="ARBA" id="ARBA00012528"/>
    </source>
</evidence>
<dbReference type="CDD" id="cd01949">
    <property type="entry name" value="GGDEF"/>
    <property type="match status" value="1"/>
</dbReference>
<organism evidence="7 8">
    <name type="scientific">Leucothrix pacifica</name>
    <dbReference type="NCBI Taxonomy" id="1247513"/>
    <lineage>
        <taxon>Bacteria</taxon>
        <taxon>Pseudomonadati</taxon>
        <taxon>Pseudomonadota</taxon>
        <taxon>Gammaproteobacteria</taxon>
        <taxon>Thiotrichales</taxon>
        <taxon>Thiotrichaceae</taxon>
        <taxon>Leucothrix</taxon>
    </lineage>
</organism>
<gene>
    <name evidence="7" type="ORF">DKW60_08285</name>
</gene>
<dbReference type="PANTHER" id="PTHR45138:SF9">
    <property type="entry name" value="DIGUANYLATE CYCLASE DGCM-RELATED"/>
    <property type="match status" value="1"/>
</dbReference>
<keyword evidence="5" id="KW-1133">Transmembrane helix</keyword>
<accession>A0A317CI87</accession>
<comment type="catalytic activity">
    <reaction evidence="3">
        <text>2 GTP = 3',3'-c-di-GMP + 2 diphosphate</text>
        <dbReference type="Rhea" id="RHEA:24898"/>
        <dbReference type="ChEBI" id="CHEBI:33019"/>
        <dbReference type="ChEBI" id="CHEBI:37565"/>
        <dbReference type="ChEBI" id="CHEBI:58805"/>
        <dbReference type="EC" id="2.7.7.65"/>
    </reaction>
</comment>
<keyword evidence="5" id="KW-0812">Transmembrane</keyword>
<dbReference type="Pfam" id="PF05230">
    <property type="entry name" value="MASE2"/>
    <property type="match status" value="1"/>
</dbReference>
<dbReference type="InterPro" id="IPR043128">
    <property type="entry name" value="Rev_trsase/Diguanyl_cyclase"/>
</dbReference>
<evidence type="ECO:0000256" key="5">
    <source>
        <dbReference type="SAM" id="Phobius"/>
    </source>
</evidence>
<evidence type="ECO:0000313" key="7">
    <source>
        <dbReference type="EMBL" id="PWQ98216.1"/>
    </source>
</evidence>
<dbReference type="SMART" id="SM00267">
    <property type="entry name" value="GGDEF"/>
    <property type="match status" value="1"/>
</dbReference>
<keyword evidence="5" id="KW-0472">Membrane</keyword>